<dbReference type="AlphaFoldDB" id="A0A6A6UQH5"/>
<feature type="region of interest" description="Disordered" evidence="1">
    <location>
        <begin position="153"/>
        <end position="197"/>
    </location>
</feature>
<dbReference type="Pfam" id="PF07712">
    <property type="entry name" value="SURNod19"/>
    <property type="match status" value="1"/>
</dbReference>
<dbReference type="Proteomes" id="UP000799302">
    <property type="component" value="Unassembled WGS sequence"/>
</dbReference>
<protein>
    <recommendedName>
        <fullName evidence="5">Concanavalin A-like lectin/glucanase</fullName>
    </recommendedName>
</protein>
<accession>A0A6A6UQH5</accession>
<evidence type="ECO:0000313" key="4">
    <source>
        <dbReference type="Proteomes" id="UP000799302"/>
    </source>
</evidence>
<reference evidence="3" key="1">
    <citation type="journal article" date="2020" name="Stud. Mycol.">
        <title>101 Dothideomycetes genomes: a test case for predicting lifestyles and emergence of pathogens.</title>
        <authorList>
            <person name="Haridas S."/>
            <person name="Albert R."/>
            <person name="Binder M."/>
            <person name="Bloem J."/>
            <person name="Labutti K."/>
            <person name="Salamov A."/>
            <person name="Andreopoulos B."/>
            <person name="Baker S."/>
            <person name="Barry K."/>
            <person name="Bills G."/>
            <person name="Bluhm B."/>
            <person name="Cannon C."/>
            <person name="Castanera R."/>
            <person name="Culley D."/>
            <person name="Daum C."/>
            <person name="Ezra D."/>
            <person name="Gonzalez J."/>
            <person name="Henrissat B."/>
            <person name="Kuo A."/>
            <person name="Liang C."/>
            <person name="Lipzen A."/>
            <person name="Lutzoni F."/>
            <person name="Magnuson J."/>
            <person name="Mondo S."/>
            <person name="Nolan M."/>
            <person name="Ohm R."/>
            <person name="Pangilinan J."/>
            <person name="Park H.-J."/>
            <person name="Ramirez L."/>
            <person name="Alfaro M."/>
            <person name="Sun H."/>
            <person name="Tritt A."/>
            <person name="Yoshinaga Y."/>
            <person name="Zwiers L.-H."/>
            <person name="Turgeon B."/>
            <person name="Goodwin S."/>
            <person name="Spatafora J."/>
            <person name="Crous P."/>
            <person name="Grigoriev I."/>
        </authorList>
    </citation>
    <scope>NUCLEOTIDE SEQUENCE</scope>
    <source>
        <strain evidence="3">CBS 115976</strain>
    </source>
</reference>
<feature type="compositionally biased region" description="Gly residues" evidence="1">
    <location>
        <begin position="170"/>
        <end position="187"/>
    </location>
</feature>
<evidence type="ECO:0000256" key="1">
    <source>
        <dbReference type="SAM" id="MobiDB-lite"/>
    </source>
</evidence>
<feature type="chain" id="PRO_5025508541" description="Concanavalin A-like lectin/glucanase" evidence="2">
    <location>
        <begin position="16"/>
        <end position="417"/>
    </location>
</feature>
<dbReference type="InterPro" id="IPR011692">
    <property type="entry name" value="Stress_up-reg_Nod19"/>
</dbReference>
<feature type="signal peptide" evidence="2">
    <location>
        <begin position="1"/>
        <end position="15"/>
    </location>
</feature>
<evidence type="ECO:0008006" key="5">
    <source>
        <dbReference type="Google" id="ProtNLM"/>
    </source>
</evidence>
<keyword evidence="4" id="KW-1185">Reference proteome</keyword>
<keyword evidence="2" id="KW-0732">Signal</keyword>
<name>A0A6A6UQH5_9PEZI</name>
<evidence type="ECO:0000256" key="2">
    <source>
        <dbReference type="SAM" id="SignalP"/>
    </source>
</evidence>
<evidence type="ECO:0000313" key="3">
    <source>
        <dbReference type="EMBL" id="KAF2674030.1"/>
    </source>
</evidence>
<dbReference type="EMBL" id="MU004230">
    <property type="protein sequence ID" value="KAF2674030.1"/>
    <property type="molecule type" value="Genomic_DNA"/>
</dbReference>
<gene>
    <name evidence="3" type="ORF">BT63DRAFT_408254</name>
</gene>
<organism evidence="3 4">
    <name type="scientific">Microthyrium microscopicum</name>
    <dbReference type="NCBI Taxonomy" id="703497"/>
    <lineage>
        <taxon>Eukaryota</taxon>
        <taxon>Fungi</taxon>
        <taxon>Dikarya</taxon>
        <taxon>Ascomycota</taxon>
        <taxon>Pezizomycotina</taxon>
        <taxon>Dothideomycetes</taxon>
        <taxon>Dothideomycetes incertae sedis</taxon>
        <taxon>Microthyriales</taxon>
        <taxon>Microthyriaceae</taxon>
        <taxon>Microthyrium</taxon>
    </lineage>
</organism>
<proteinExistence type="predicted"/>
<sequence>MKLAAVLSTAVVAHAAVIDTAAHLEKRQMMNLGTGMASFIANAKSKTTTRSPFSKQDLKPAVFPNAKRQKVIWGPFPLQPSTSKHTQTGLKLDAQSDVLEDIVTGLCTNCMVLKGAAEVTDKEGKRLDLASKIYTHHVIVANFGDKPITRSPVNGATNSCPDGQKPKGGDAAGGMMGGMMGGAGSGHSHGRRSPQAKPAVPANSKFSIFIGQGNEGDATIFAPINSTALKSGYWIGKDDKIAATAELINYDSKTQDVYITIDVEYLPMESRPAEYLETGISALQYLQCGTLALYPPKDRSVTYKSGDSIVSKDGWIISVMPHLHDGAINLKLFLNNEVVCNSKAIYGKSGASVNGVEWETIVSYEPCSKPIKLTKGDKMRLESEYDLTQHKLRPASVEGGEEAEGMAIAKFQYAVSI</sequence>